<reference evidence="1" key="1">
    <citation type="submission" date="2011-02" db="EMBL/GenBank/DDBJ databases">
        <title>The genome of the leaf-cutting ant Acromyrmex echinatior suggests key adaptations to social evolution and fungus farming.</title>
        <authorList>
            <person name="Nygaard S."/>
            <person name="Zhang G."/>
        </authorList>
    </citation>
    <scope>NUCLEOTIDE SEQUENCE</scope>
</reference>
<sequence length="154" mass="17336">MLQLRWPTMEVPRVCYHFETSGINPHGEGIRARHSLAIIRRIRRSNKTAGVSTGRRVSATGLYSWLSAAVIVEIAATGIRRHRSSIFENDAANHKLNAVTVKLERALVCFAAHKMMILSFDIVVKRSEEARRKEGVVYGNNIDEAVERTRRSAP</sequence>
<protein>
    <submittedName>
        <fullName evidence="1">Uncharacterized protein</fullName>
    </submittedName>
</protein>
<accession>F4WMQ1</accession>
<dbReference type="AlphaFoldDB" id="F4WMQ1"/>
<organism evidence="2">
    <name type="scientific">Acromyrmex echinatior</name>
    <name type="common">Panamanian leafcutter ant</name>
    <name type="synonym">Acromyrmex octospinosus echinatior</name>
    <dbReference type="NCBI Taxonomy" id="103372"/>
    <lineage>
        <taxon>Eukaryota</taxon>
        <taxon>Metazoa</taxon>
        <taxon>Ecdysozoa</taxon>
        <taxon>Arthropoda</taxon>
        <taxon>Hexapoda</taxon>
        <taxon>Insecta</taxon>
        <taxon>Pterygota</taxon>
        <taxon>Neoptera</taxon>
        <taxon>Endopterygota</taxon>
        <taxon>Hymenoptera</taxon>
        <taxon>Apocrita</taxon>
        <taxon>Aculeata</taxon>
        <taxon>Formicoidea</taxon>
        <taxon>Formicidae</taxon>
        <taxon>Myrmicinae</taxon>
        <taxon>Acromyrmex</taxon>
    </lineage>
</organism>
<gene>
    <name evidence="1" type="ORF">G5I_07035</name>
</gene>
<dbReference type="InParanoid" id="F4WMQ1"/>
<dbReference type="EMBL" id="GL888218">
    <property type="protein sequence ID" value="EGI64528.1"/>
    <property type="molecule type" value="Genomic_DNA"/>
</dbReference>
<dbReference type="Proteomes" id="UP000007755">
    <property type="component" value="Unassembled WGS sequence"/>
</dbReference>
<keyword evidence="2" id="KW-1185">Reference proteome</keyword>
<proteinExistence type="predicted"/>
<evidence type="ECO:0000313" key="2">
    <source>
        <dbReference type="Proteomes" id="UP000007755"/>
    </source>
</evidence>
<evidence type="ECO:0000313" key="1">
    <source>
        <dbReference type="EMBL" id="EGI64528.1"/>
    </source>
</evidence>
<name>F4WMQ1_ACREC</name>